<dbReference type="KEGG" id="sgrg:L0C25_02020"/>
<evidence type="ECO:0000259" key="2">
    <source>
        <dbReference type="SMART" id="SM00829"/>
    </source>
</evidence>
<organism evidence="3 4">
    <name type="scientific">Solicola gregarius</name>
    <dbReference type="NCBI Taxonomy" id="2908642"/>
    <lineage>
        <taxon>Bacteria</taxon>
        <taxon>Bacillati</taxon>
        <taxon>Actinomycetota</taxon>
        <taxon>Actinomycetes</taxon>
        <taxon>Propionibacteriales</taxon>
        <taxon>Nocardioidaceae</taxon>
        <taxon>Solicola</taxon>
    </lineage>
</organism>
<dbReference type="PANTHER" id="PTHR44154:SF1">
    <property type="entry name" value="QUINONE OXIDOREDUCTASE"/>
    <property type="match status" value="1"/>
</dbReference>
<dbReference type="SUPFAM" id="SSF51735">
    <property type="entry name" value="NAD(P)-binding Rossmann-fold domains"/>
    <property type="match status" value="1"/>
</dbReference>
<evidence type="ECO:0000313" key="4">
    <source>
        <dbReference type="Proteomes" id="UP001164390"/>
    </source>
</evidence>
<dbReference type="InterPro" id="IPR051603">
    <property type="entry name" value="Zinc-ADH_QOR/CCCR"/>
</dbReference>
<dbReference type="InterPro" id="IPR013154">
    <property type="entry name" value="ADH-like_N"/>
</dbReference>
<dbReference type="Pfam" id="PF13602">
    <property type="entry name" value="ADH_zinc_N_2"/>
    <property type="match status" value="1"/>
</dbReference>
<dbReference type="EMBL" id="CP094970">
    <property type="protein sequence ID" value="UYM07806.1"/>
    <property type="molecule type" value="Genomic_DNA"/>
</dbReference>
<dbReference type="Proteomes" id="UP001164390">
    <property type="component" value="Chromosome"/>
</dbReference>
<dbReference type="InterPro" id="IPR036291">
    <property type="entry name" value="NAD(P)-bd_dom_sf"/>
</dbReference>
<evidence type="ECO:0000256" key="1">
    <source>
        <dbReference type="ARBA" id="ARBA00022857"/>
    </source>
</evidence>
<sequence>MRAVVAERPDGPNGLALREVPRPEPRPGWALVKVEAFGLNRSEYKTLKGYAGTAVSFPRILGIEMVGVVADVYGDEPAVPPGTTVAALMGDMGRAFDGGYAEYVLVPEHQLIALDTTLPWDVLGALPETFVTAAGSLEHLGLRAGETLLLRGATSSVGLACLGLARAAGVRVIATTRSERKAQQLTERGAAGIVLEGDGFTERTRAALPDGGADAAVDLIGGSAVLETLRLLRPGATACNSGSLSDTWVIPDFEPIAMIPSGRKLTVFHSNDVHDARVSGPLLRAVVDQVERGEVAPNIDTVYTLEQTIDAHRRMAANEATGKLVVLPHASA</sequence>
<proteinExistence type="predicted"/>
<dbReference type="RefSeq" id="WP_271636777.1">
    <property type="nucleotide sequence ID" value="NZ_CP094970.1"/>
</dbReference>
<dbReference type="GO" id="GO:0016491">
    <property type="term" value="F:oxidoreductase activity"/>
    <property type="evidence" value="ECO:0007669"/>
    <property type="project" value="InterPro"/>
</dbReference>
<dbReference type="AlphaFoldDB" id="A0AA46TM38"/>
<reference evidence="3" key="1">
    <citation type="submission" date="2022-01" db="EMBL/GenBank/DDBJ databases">
        <title>Nocardioidaceae gen. sp. A5X3R13.</title>
        <authorList>
            <person name="Lopez Marin M.A."/>
            <person name="Uhlik O."/>
        </authorList>
    </citation>
    <scope>NUCLEOTIDE SEQUENCE</scope>
    <source>
        <strain evidence="3">A5X3R13</strain>
    </source>
</reference>
<dbReference type="SUPFAM" id="SSF50129">
    <property type="entry name" value="GroES-like"/>
    <property type="match status" value="1"/>
</dbReference>
<dbReference type="Pfam" id="PF08240">
    <property type="entry name" value="ADH_N"/>
    <property type="match status" value="1"/>
</dbReference>
<accession>A0AA46TM38</accession>
<dbReference type="InterPro" id="IPR011032">
    <property type="entry name" value="GroES-like_sf"/>
</dbReference>
<dbReference type="Gene3D" id="3.90.180.10">
    <property type="entry name" value="Medium-chain alcohol dehydrogenases, catalytic domain"/>
    <property type="match status" value="1"/>
</dbReference>
<feature type="domain" description="Enoyl reductase (ER)" evidence="2">
    <location>
        <begin position="11"/>
        <end position="326"/>
    </location>
</feature>
<keyword evidence="4" id="KW-1185">Reference proteome</keyword>
<name>A0AA46TM38_9ACTN</name>
<protein>
    <submittedName>
        <fullName evidence="3">Zinc-binding dehydrogenase</fullName>
    </submittedName>
</protein>
<gene>
    <name evidence="3" type="ORF">L0C25_02020</name>
</gene>
<dbReference type="SMART" id="SM00829">
    <property type="entry name" value="PKS_ER"/>
    <property type="match status" value="1"/>
</dbReference>
<keyword evidence="1" id="KW-0521">NADP</keyword>
<evidence type="ECO:0000313" key="3">
    <source>
        <dbReference type="EMBL" id="UYM07806.1"/>
    </source>
</evidence>
<dbReference type="InterPro" id="IPR020843">
    <property type="entry name" value="ER"/>
</dbReference>
<dbReference type="PANTHER" id="PTHR44154">
    <property type="entry name" value="QUINONE OXIDOREDUCTASE"/>
    <property type="match status" value="1"/>
</dbReference>